<feature type="region of interest" description="Disordered" evidence="2">
    <location>
        <begin position="211"/>
        <end position="401"/>
    </location>
</feature>
<evidence type="ECO:0000313" key="4">
    <source>
        <dbReference type="Proteomes" id="UP000092600"/>
    </source>
</evidence>
<accession>A0A199V289</accession>
<feature type="compositionally biased region" description="Basic residues" evidence="2">
    <location>
        <begin position="301"/>
        <end position="312"/>
    </location>
</feature>
<feature type="compositionally biased region" description="Basic and acidic residues" evidence="2">
    <location>
        <begin position="86"/>
        <end position="97"/>
    </location>
</feature>
<dbReference type="STRING" id="4615.A0A199V289"/>
<proteinExistence type="predicted"/>
<dbReference type="Proteomes" id="UP000092600">
    <property type="component" value="Unassembled WGS sequence"/>
</dbReference>
<feature type="compositionally biased region" description="Acidic residues" evidence="2">
    <location>
        <begin position="253"/>
        <end position="268"/>
    </location>
</feature>
<keyword evidence="5" id="KW-1185">Reference proteome</keyword>
<feature type="region of interest" description="Disordered" evidence="2">
    <location>
        <begin position="86"/>
        <end position="106"/>
    </location>
</feature>
<reference evidence="3 4" key="1">
    <citation type="journal article" date="2016" name="DNA Res.">
        <title>The draft genome of MD-2 pineapple using hybrid error correction of long reads.</title>
        <authorList>
            <person name="Redwan R.M."/>
            <person name="Saidin A."/>
            <person name="Kumar S.V."/>
        </authorList>
    </citation>
    <scope>NUCLEOTIDE SEQUENCE [LARGE SCALE GENOMIC DNA]</scope>
    <source>
        <strain evidence="4">cv. MD2</strain>
        <tissue evidence="3">Leaf</tissue>
    </source>
</reference>
<dbReference type="PANTHER" id="PTHR34380">
    <property type="entry name" value="BNAA03G12380D PROTEIN"/>
    <property type="match status" value="1"/>
</dbReference>
<evidence type="ECO:0000256" key="1">
    <source>
        <dbReference type="SAM" id="Coils"/>
    </source>
</evidence>
<organism evidence="3 4">
    <name type="scientific">Ananas comosus</name>
    <name type="common">Pineapple</name>
    <name type="synonym">Ananas ananas</name>
    <dbReference type="NCBI Taxonomy" id="4615"/>
    <lineage>
        <taxon>Eukaryota</taxon>
        <taxon>Viridiplantae</taxon>
        <taxon>Streptophyta</taxon>
        <taxon>Embryophyta</taxon>
        <taxon>Tracheophyta</taxon>
        <taxon>Spermatophyta</taxon>
        <taxon>Magnoliopsida</taxon>
        <taxon>Liliopsida</taxon>
        <taxon>Poales</taxon>
        <taxon>Bromeliaceae</taxon>
        <taxon>Bromelioideae</taxon>
        <taxon>Ananas</taxon>
    </lineage>
</organism>
<sequence>METLTISELITSLQSAFRDSDMEEVERILVARDEALRSQIARTLSEELMVKEVERIERDARIHSLEGELSALRSRYALSEERINNRGEGFGSERSDKGQNANFGDVESGKIAPLVSGEGVRVLGERERIGTGEEDDGWKRRCEKLEARVLKLEEENLKLRAIEQERCQKGKALGSIVEIIDSSSDDEKCAEDHGPKESMKRLTLLNLEEEADTEKKINTDSVEDDFGGRHAENVLPVPTPKRKRGSRVIISDSESETDDDDDDDDDDTIPIAKLKRKRLNDKVIGGIKDDSDDIQEDFKPSKRRLVRLKKCSTKSSMEEENSPEDALSKDQPEKDKPATNRKLKFLDVEKDEEEDGSESEGASLGGFIVSESENLESSSGSADSSASEVEKEEEEGSDVDLGEVLANIRRGKNSKKWEYEGDMLSAFSNDPELCLKAVCALYRQQTSEEQSMKAAIVRNKRGFNQLDAERGSLIAEFLMDGGSYGPIKKTVEDLEKYDPGGSDFCDKLARRYSKQLFMIYQNKEDPCFHPS</sequence>
<feature type="compositionally biased region" description="Acidic residues" evidence="2">
    <location>
        <begin position="349"/>
        <end position="358"/>
    </location>
</feature>
<feature type="compositionally biased region" description="Basic and acidic residues" evidence="2">
    <location>
        <begin position="326"/>
        <end position="348"/>
    </location>
</feature>
<protein>
    <submittedName>
        <fullName evidence="6">Protein IWS1 homolog A</fullName>
    </submittedName>
</protein>
<dbReference type="RefSeq" id="XP_020098038.1">
    <property type="nucleotide sequence ID" value="XM_020242449.1"/>
</dbReference>
<evidence type="ECO:0000313" key="6">
    <source>
        <dbReference type="RefSeq" id="XP_020098038.1"/>
    </source>
</evidence>
<dbReference type="AlphaFoldDB" id="A0A199V289"/>
<evidence type="ECO:0000256" key="2">
    <source>
        <dbReference type="SAM" id="MobiDB-lite"/>
    </source>
</evidence>
<name>A0A199V289_ANACO</name>
<feature type="compositionally biased region" description="Acidic residues" evidence="2">
    <location>
        <begin position="390"/>
        <end position="401"/>
    </location>
</feature>
<evidence type="ECO:0000313" key="3">
    <source>
        <dbReference type="EMBL" id="OAY71016.1"/>
    </source>
</evidence>
<dbReference type="OrthoDB" id="1899721at2759"/>
<gene>
    <name evidence="6" type="primary">LOC109716846</name>
    <name evidence="3" type="ORF">ACMD2_04837</name>
</gene>
<evidence type="ECO:0000313" key="5">
    <source>
        <dbReference type="Proteomes" id="UP000515123"/>
    </source>
</evidence>
<dbReference type="Proteomes" id="UP000515123">
    <property type="component" value="Linkage group 10"/>
</dbReference>
<keyword evidence="1" id="KW-0175">Coiled coil</keyword>
<feature type="coiled-coil region" evidence="1">
    <location>
        <begin position="135"/>
        <end position="162"/>
    </location>
</feature>
<dbReference type="PANTHER" id="PTHR34380:SF1">
    <property type="entry name" value="OS01G0221300 PROTEIN"/>
    <property type="match status" value="1"/>
</dbReference>
<dbReference type="EMBL" id="LSRQ01003666">
    <property type="protein sequence ID" value="OAY71016.1"/>
    <property type="molecule type" value="Genomic_DNA"/>
</dbReference>
<feature type="compositionally biased region" description="Low complexity" evidence="2">
    <location>
        <begin position="370"/>
        <end position="387"/>
    </location>
</feature>
<reference evidence="6" key="2">
    <citation type="submission" date="2025-04" db="UniProtKB">
        <authorList>
            <consortium name="RefSeq"/>
        </authorList>
    </citation>
    <scope>IDENTIFICATION</scope>
    <source>
        <tissue evidence="6">Leaf</tissue>
    </source>
</reference>
<dbReference type="GeneID" id="109716846"/>